<dbReference type="InterPro" id="IPR011010">
    <property type="entry name" value="DNA_brk_join_enz"/>
</dbReference>
<accession>A0A4R5B173</accession>
<dbReference type="Proteomes" id="UP000295578">
    <property type="component" value="Unassembled WGS sequence"/>
</dbReference>
<dbReference type="GO" id="GO:0015074">
    <property type="term" value="P:DNA integration"/>
    <property type="evidence" value="ECO:0007669"/>
    <property type="project" value="InterPro"/>
</dbReference>
<dbReference type="GO" id="GO:0003677">
    <property type="term" value="F:DNA binding"/>
    <property type="evidence" value="ECO:0007669"/>
    <property type="project" value="UniProtKB-UniRule"/>
</dbReference>
<dbReference type="PROSITE" id="PS51900">
    <property type="entry name" value="CB"/>
    <property type="match status" value="1"/>
</dbReference>
<dbReference type="InterPro" id="IPR044068">
    <property type="entry name" value="CB"/>
</dbReference>
<protein>
    <submittedName>
        <fullName evidence="4">Integrase</fullName>
    </submittedName>
</protein>
<dbReference type="OrthoDB" id="3405537at2"/>
<comment type="caution">
    <text evidence="4">The sequence shown here is derived from an EMBL/GenBank/DDBJ whole genome shotgun (WGS) entry which is preliminary data.</text>
</comment>
<dbReference type="Gene3D" id="1.10.443.10">
    <property type="entry name" value="Intergrase catalytic core"/>
    <property type="match status" value="1"/>
</dbReference>
<feature type="domain" description="Core-binding (CB)" evidence="3">
    <location>
        <begin position="258"/>
        <end position="347"/>
    </location>
</feature>
<evidence type="ECO:0000256" key="2">
    <source>
        <dbReference type="PROSITE-ProRule" id="PRU01248"/>
    </source>
</evidence>
<dbReference type="GO" id="GO:0006310">
    <property type="term" value="P:DNA recombination"/>
    <property type="evidence" value="ECO:0007669"/>
    <property type="project" value="UniProtKB-KW"/>
</dbReference>
<organism evidence="4 5">
    <name type="scientific">Actinomadura darangshiensis</name>
    <dbReference type="NCBI Taxonomy" id="705336"/>
    <lineage>
        <taxon>Bacteria</taxon>
        <taxon>Bacillati</taxon>
        <taxon>Actinomycetota</taxon>
        <taxon>Actinomycetes</taxon>
        <taxon>Streptosporangiales</taxon>
        <taxon>Thermomonosporaceae</taxon>
        <taxon>Actinomadura</taxon>
    </lineage>
</organism>
<evidence type="ECO:0000313" key="5">
    <source>
        <dbReference type="Proteomes" id="UP000295578"/>
    </source>
</evidence>
<reference evidence="4 5" key="1">
    <citation type="submission" date="2019-03" db="EMBL/GenBank/DDBJ databases">
        <title>Draft genome sequences of novel Actinobacteria.</title>
        <authorList>
            <person name="Sahin N."/>
            <person name="Ay H."/>
            <person name="Saygin H."/>
        </authorList>
    </citation>
    <scope>NUCLEOTIDE SEQUENCE [LARGE SCALE GENOMIC DNA]</scope>
    <source>
        <strain evidence="4 5">DSM 45941</strain>
    </source>
</reference>
<keyword evidence="5" id="KW-1185">Reference proteome</keyword>
<name>A0A4R5B173_9ACTN</name>
<dbReference type="EMBL" id="SMKY01000129">
    <property type="protein sequence ID" value="TDD77896.1"/>
    <property type="molecule type" value="Genomic_DNA"/>
</dbReference>
<proteinExistence type="predicted"/>
<evidence type="ECO:0000313" key="4">
    <source>
        <dbReference type="EMBL" id="TDD77896.1"/>
    </source>
</evidence>
<dbReference type="SUPFAM" id="SSF56349">
    <property type="entry name" value="DNA breaking-rejoining enzymes"/>
    <property type="match status" value="1"/>
</dbReference>
<dbReference type="AlphaFoldDB" id="A0A4R5B173"/>
<keyword evidence="1" id="KW-0233">DNA recombination</keyword>
<keyword evidence="2" id="KW-0238">DNA-binding</keyword>
<gene>
    <name evidence="4" type="ORF">E1293_25410</name>
</gene>
<evidence type="ECO:0000256" key="1">
    <source>
        <dbReference type="ARBA" id="ARBA00023172"/>
    </source>
</evidence>
<evidence type="ECO:0000259" key="3">
    <source>
        <dbReference type="PROSITE" id="PS51900"/>
    </source>
</evidence>
<dbReference type="InterPro" id="IPR013762">
    <property type="entry name" value="Integrase-like_cat_sf"/>
</dbReference>
<sequence length="544" mass="60504">MGKRQRDCVECGASVGIIGRRHCCRCQNRLKEAALKATCPNCGKQRVLRDDTGRCITCSRICITCGHPVRAKDTTLCRDCARRARQQAAQQPCPRCRRPGYLRDGTGWCGPCSRPRRPKDPPRVCTECGQLRRHAGFGLCSACWQSRPERPFNAGDNLLARLAGPPPWLGDLIGHLASGHSPARACNMIGDLGRLLEDQHSNHPQALLERARLPGRSMGPLARALETFFTDRGLALATDQAEQLAAGRRRRRIDAVPEPLRPAVESFNTFMLRSRERARRAGTLPRSDVTIDGKLSTVRDLAKLITERGKQDWALVEVHDIEAFLNILPKGRSRRLTITRQFFRFAKAHKIVLVDPTRGLSAKATKGFTGKILTLDQQRELFRRWTTDPAAHPHEVLLGILALLHGASSNEIRHLRIADLDPLDRTIRLGQRPHPVPMDPVSWTVLQRCLTHRQIQRTDNPHVMVTKGTKAGKTPASIAYVSHVLDACGISPRTLRSTRLVDLVNTMDPKLVAAAFGMSPEGVMIYLADHIDPTREAALPADRP</sequence>